<evidence type="ECO:0008006" key="3">
    <source>
        <dbReference type="Google" id="ProtNLM"/>
    </source>
</evidence>
<organism evidence="2">
    <name type="scientific">Candidatus Heimdallarchaeum aukensis</name>
    <dbReference type="NCBI Taxonomy" id="2876573"/>
    <lineage>
        <taxon>Archaea</taxon>
        <taxon>Promethearchaeati</taxon>
        <taxon>Candidatus Heimdallarchaeota</taxon>
        <taxon>Candidatus Heimdallarchaeia (ex Rinke et al. 2021) (nom. nud.)</taxon>
        <taxon>Candidatus Heimdallarchaeales</taxon>
        <taxon>Candidatus Heimdallarchaeaceae</taxon>
        <taxon>Candidatus Heimdallarchaeum</taxon>
    </lineage>
</organism>
<evidence type="ECO:0000313" key="2">
    <source>
        <dbReference type="EMBL" id="UJG40173.1"/>
    </source>
</evidence>
<dbReference type="InterPro" id="IPR055545">
    <property type="entry name" value="DUF7121"/>
</dbReference>
<protein>
    <recommendedName>
        <fullName evidence="3">Phosphoserine phosphatase</fullName>
    </recommendedName>
</protein>
<dbReference type="EMBL" id="CP084166">
    <property type="protein sequence ID" value="UJG40173.1"/>
    <property type="molecule type" value="Genomic_DNA"/>
</dbReference>
<dbReference type="AlphaFoldDB" id="A0A9Y1BJF1"/>
<dbReference type="Proteomes" id="UP001201020">
    <property type="component" value="Chromosome"/>
</dbReference>
<gene>
    <name evidence="2" type="ORF">K9W45_10060</name>
</gene>
<feature type="coiled-coil region" evidence="1">
    <location>
        <begin position="11"/>
        <end position="130"/>
    </location>
</feature>
<evidence type="ECO:0000256" key="1">
    <source>
        <dbReference type="SAM" id="Coils"/>
    </source>
</evidence>
<sequence length="303" mass="36129">MVDKAQDKLGLDAYVVELGSIEDRIKKLREKRNYANRKMKESIQLRNEHNLQVAKYLNAAKEYEEKRNKLNEEVKSLKIKRKELQKILLEKKKELYQLMDEDTSANRYQLHKLKKKIEDINKKIQKIEWDIQTKSNLDAEEEKMLIQRAEKLSGQLNKLMVSIQLSKKQSELWKEISKVQKEVNQIHNAIVEMAKESQVFHKLMNQNYAKVNESRKLANKYHKSFLSYKKEGDEIHKELLSIYSDRNKIKEKLSKLKKSFRERHKQALRQNLEKNVQEAFAKYEKGSNLTLDEFRLLVDRGLI</sequence>
<accession>A0A9Y1BJF1</accession>
<name>A0A9Y1BJF1_9ARCH</name>
<keyword evidence="1" id="KW-0175">Coiled coil</keyword>
<proteinExistence type="predicted"/>
<dbReference type="Pfam" id="PF23435">
    <property type="entry name" value="DUF7121"/>
    <property type="match status" value="1"/>
</dbReference>
<reference evidence="2" key="1">
    <citation type="journal article" date="2022" name="Nat. Microbiol.">
        <title>Unique mobile elements and scalable gene flow at the prokaryote-eukaryote boundary revealed by circularized Asgard archaea genomes.</title>
        <authorList>
            <person name="Wu F."/>
            <person name="Speth D.R."/>
            <person name="Philosof A."/>
            <person name="Cremiere A."/>
            <person name="Narayanan A."/>
            <person name="Barco R.A."/>
            <person name="Connon S.A."/>
            <person name="Amend J.P."/>
            <person name="Antoshechkin I.A."/>
            <person name="Orphan V.J."/>
        </authorList>
    </citation>
    <scope>NUCLEOTIDE SEQUENCE</scope>
    <source>
        <strain evidence="2">PM71</strain>
    </source>
</reference>